<sequence length="180" mass="19503">MLASVATIASLVSFALASREARAVIDVNVCATLGDSEHYGYLDMKHFDGCNAVIDDCVKSFEAGENPWATASCVAAATCWGPESLNQYFQCKNESYDPASALDLDVNVYASVLGLEVDVDVNVDLSFEQYNSFIDATISLVGSDGLPESTDFLKDYFWAPFANGADTVSYDELNTYVHRA</sequence>
<protein>
    <submittedName>
        <fullName evidence="2">Uncharacterized protein</fullName>
    </submittedName>
</protein>
<gene>
    <name evidence="2" type="ORF">CYLTODRAFT_486514</name>
</gene>
<accession>A0A0D7BRS8</accession>
<feature type="chain" id="PRO_5002317480" evidence="1">
    <location>
        <begin position="18"/>
        <end position="180"/>
    </location>
</feature>
<organism evidence="2 3">
    <name type="scientific">Cylindrobasidium torrendii FP15055 ss-10</name>
    <dbReference type="NCBI Taxonomy" id="1314674"/>
    <lineage>
        <taxon>Eukaryota</taxon>
        <taxon>Fungi</taxon>
        <taxon>Dikarya</taxon>
        <taxon>Basidiomycota</taxon>
        <taxon>Agaricomycotina</taxon>
        <taxon>Agaricomycetes</taxon>
        <taxon>Agaricomycetidae</taxon>
        <taxon>Agaricales</taxon>
        <taxon>Marasmiineae</taxon>
        <taxon>Physalacriaceae</taxon>
        <taxon>Cylindrobasidium</taxon>
    </lineage>
</organism>
<proteinExistence type="predicted"/>
<feature type="signal peptide" evidence="1">
    <location>
        <begin position="1"/>
        <end position="17"/>
    </location>
</feature>
<evidence type="ECO:0000256" key="1">
    <source>
        <dbReference type="SAM" id="SignalP"/>
    </source>
</evidence>
<evidence type="ECO:0000313" key="2">
    <source>
        <dbReference type="EMBL" id="KIY72311.1"/>
    </source>
</evidence>
<evidence type="ECO:0000313" key="3">
    <source>
        <dbReference type="Proteomes" id="UP000054007"/>
    </source>
</evidence>
<keyword evidence="1" id="KW-0732">Signal</keyword>
<dbReference type="Proteomes" id="UP000054007">
    <property type="component" value="Unassembled WGS sequence"/>
</dbReference>
<dbReference type="AlphaFoldDB" id="A0A0D7BRS8"/>
<dbReference type="EMBL" id="KN880445">
    <property type="protein sequence ID" value="KIY72311.1"/>
    <property type="molecule type" value="Genomic_DNA"/>
</dbReference>
<keyword evidence="3" id="KW-1185">Reference proteome</keyword>
<reference evidence="2 3" key="1">
    <citation type="journal article" date="2015" name="Fungal Genet. Biol.">
        <title>Evolution of novel wood decay mechanisms in Agaricales revealed by the genome sequences of Fistulina hepatica and Cylindrobasidium torrendii.</title>
        <authorList>
            <person name="Floudas D."/>
            <person name="Held B.W."/>
            <person name="Riley R."/>
            <person name="Nagy L.G."/>
            <person name="Koehler G."/>
            <person name="Ransdell A.S."/>
            <person name="Younus H."/>
            <person name="Chow J."/>
            <person name="Chiniquy J."/>
            <person name="Lipzen A."/>
            <person name="Tritt A."/>
            <person name="Sun H."/>
            <person name="Haridas S."/>
            <person name="LaButti K."/>
            <person name="Ohm R.A."/>
            <person name="Kues U."/>
            <person name="Blanchette R.A."/>
            <person name="Grigoriev I.V."/>
            <person name="Minto R.E."/>
            <person name="Hibbett D.S."/>
        </authorList>
    </citation>
    <scope>NUCLEOTIDE SEQUENCE [LARGE SCALE GENOMIC DNA]</scope>
    <source>
        <strain evidence="2 3">FP15055 ss-10</strain>
    </source>
</reference>
<name>A0A0D7BRS8_9AGAR</name>